<proteinExistence type="predicted"/>
<dbReference type="EMBL" id="JADCNL010000005">
    <property type="protein sequence ID" value="KAG0480952.1"/>
    <property type="molecule type" value="Genomic_DNA"/>
</dbReference>
<sequence length="134" mass="15432">MDDGHNSLQRLFCVRSQRISISKPFCSNEWPSLPPFLVDANPIANLPIFQRRFGLFRNHSKWEKAEGKRSLDSGSGGRRGSPFPLQLSTSAPYAGGHFLRTSSSPLRRRPGWRRTPTDLGRRWQRKLVEASRRW</sequence>
<protein>
    <submittedName>
        <fullName evidence="2">Uncharacterized protein</fullName>
    </submittedName>
</protein>
<name>A0A835V0J0_VANPL</name>
<evidence type="ECO:0000256" key="1">
    <source>
        <dbReference type="SAM" id="MobiDB-lite"/>
    </source>
</evidence>
<organism evidence="2 3">
    <name type="scientific">Vanilla planifolia</name>
    <name type="common">Vanilla</name>
    <dbReference type="NCBI Taxonomy" id="51239"/>
    <lineage>
        <taxon>Eukaryota</taxon>
        <taxon>Viridiplantae</taxon>
        <taxon>Streptophyta</taxon>
        <taxon>Embryophyta</taxon>
        <taxon>Tracheophyta</taxon>
        <taxon>Spermatophyta</taxon>
        <taxon>Magnoliopsida</taxon>
        <taxon>Liliopsida</taxon>
        <taxon>Asparagales</taxon>
        <taxon>Orchidaceae</taxon>
        <taxon>Vanilloideae</taxon>
        <taxon>Vanilleae</taxon>
        <taxon>Vanilla</taxon>
    </lineage>
</organism>
<dbReference type="AlphaFoldDB" id="A0A835V0J0"/>
<gene>
    <name evidence="2" type="ORF">HPP92_011810</name>
</gene>
<dbReference type="OrthoDB" id="191334at2759"/>
<comment type="caution">
    <text evidence="2">The sequence shown here is derived from an EMBL/GenBank/DDBJ whole genome shotgun (WGS) entry which is preliminary data.</text>
</comment>
<reference evidence="2 3" key="1">
    <citation type="journal article" date="2020" name="Nat. Food">
        <title>A phased Vanilla planifolia genome enables genetic improvement of flavour and production.</title>
        <authorList>
            <person name="Hasing T."/>
            <person name="Tang H."/>
            <person name="Brym M."/>
            <person name="Khazi F."/>
            <person name="Huang T."/>
            <person name="Chambers A.H."/>
        </authorList>
    </citation>
    <scope>NUCLEOTIDE SEQUENCE [LARGE SCALE GENOMIC DNA]</scope>
    <source>
        <tissue evidence="2">Leaf</tissue>
    </source>
</reference>
<dbReference type="Proteomes" id="UP000636800">
    <property type="component" value="Chromosome 5"/>
</dbReference>
<accession>A0A835V0J0</accession>
<feature type="region of interest" description="Disordered" evidence="1">
    <location>
        <begin position="63"/>
        <end position="117"/>
    </location>
</feature>
<evidence type="ECO:0000313" key="3">
    <source>
        <dbReference type="Proteomes" id="UP000636800"/>
    </source>
</evidence>
<evidence type="ECO:0000313" key="2">
    <source>
        <dbReference type="EMBL" id="KAG0480952.1"/>
    </source>
</evidence>
<keyword evidence="3" id="KW-1185">Reference proteome</keyword>